<dbReference type="SUPFAM" id="SSF56112">
    <property type="entry name" value="Protein kinase-like (PK-like)"/>
    <property type="match status" value="1"/>
</dbReference>
<dbReference type="Proteomes" id="UP001601303">
    <property type="component" value="Unassembled WGS sequence"/>
</dbReference>
<evidence type="ECO:0000313" key="3">
    <source>
        <dbReference type="Proteomes" id="UP001601303"/>
    </source>
</evidence>
<sequence length="293" mass="31390">MTDPNSLASPLRSWAEKTLGPLTGVRRLPPGSSPATVWHVVRGSDNARFHLKTAPSPGAFTRETFAYRHAVPALGPGNAPRLVATSARHLAMILTALPGAPLSQARLTETALQTVHWRAGMLVAELHQAGRPTPTARREASAFLSRLADTAARHADAAGDQLSAAERQFVTALADRLRVLDRLPLGFVHGGGIETGLRWSGAARPALQDFGRARFAPVVVDFVHLAYGLWAERPPVRTAFFDGYGRTLGTEEEQALRCLTGLHAVRSLAEGLTCGNRAAARTVLDRLKSEVGV</sequence>
<gene>
    <name evidence="2" type="ORF">ACFYNQ_28055</name>
</gene>
<dbReference type="Gene3D" id="3.90.1200.10">
    <property type="match status" value="1"/>
</dbReference>
<reference evidence="2 3" key="1">
    <citation type="submission" date="2024-10" db="EMBL/GenBank/DDBJ databases">
        <title>The Natural Products Discovery Center: Release of the First 8490 Sequenced Strains for Exploring Actinobacteria Biosynthetic Diversity.</title>
        <authorList>
            <person name="Kalkreuter E."/>
            <person name="Kautsar S.A."/>
            <person name="Yang D."/>
            <person name="Bader C.D."/>
            <person name="Teijaro C.N."/>
            <person name="Fluegel L."/>
            <person name="Davis C.M."/>
            <person name="Simpson J.R."/>
            <person name="Lauterbach L."/>
            <person name="Steele A.D."/>
            <person name="Gui C."/>
            <person name="Meng S."/>
            <person name="Li G."/>
            <person name="Viehrig K."/>
            <person name="Ye F."/>
            <person name="Su P."/>
            <person name="Kiefer A.F."/>
            <person name="Nichols A."/>
            <person name="Cepeda A.J."/>
            <person name="Yan W."/>
            <person name="Fan B."/>
            <person name="Jiang Y."/>
            <person name="Adhikari A."/>
            <person name="Zheng C.-J."/>
            <person name="Schuster L."/>
            <person name="Cowan T.M."/>
            <person name="Smanski M.J."/>
            <person name="Chevrette M.G."/>
            <person name="De Carvalho L.P.S."/>
            <person name="Shen B."/>
        </authorList>
    </citation>
    <scope>NUCLEOTIDE SEQUENCE [LARGE SCALE GENOMIC DNA]</scope>
    <source>
        <strain evidence="2 3">NPDC006488</strain>
    </source>
</reference>
<dbReference type="InterPro" id="IPR002575">
    <property type="entry name" value="Aminoglycoside_PTrfase"/>
</dbReference>
<dbReference type="InterPro" id="IPR011009">
    <property type="entry name" value="Kinase-like_dom_sf"/>
</dbReference>
<protein>
    <submittedName>
        <fullName evidence="2">Phosphotransferase</fullName>
    </submittedName>
</protein>
<comment type="caution">
    <text evidence="2">The sequence shown here is derived from an EMBL/GenBank/DDBJ whole genome shotgun (WGS) entry which is preliminary data.</text>
</comment>
<organism evidence="2 3">
    <name type="scientific">Streptomyces hokutonensis</name>
    <dbReference type="NCBI Taxonomy" id="1306990"/>
    <lineage>
        <taxon>Bacteria</taxon>
        <taxon>Bacillati</taxon>
        <taxon>Actinomycetota</taxon>
        <taxon>Actinomycetes</taxon>
        <taxon>Kitasatosporales</taxon>
        <taxon>Streptomycetaceae</taxon>
        <taxon>Streptomyces</taxon>
    </lineage>
</organism>
<dbReference type="Pfam" id="PF01636">
    <property type="entry name" value="APH"/>
    <property type="match status" value="1"/>
</dbReference>
<evidence type="ECO:0000259" key="1">
    <source>
        <dbReference type="Pfam" id="PF01636"/>
    </source>
</evidence>
<dbReference type="EMBL" id="JBIAHM010000010">
    <property type="protein sequence ID" value="MFE9602407.1"/>
    <property type="molecule type" value="Genomic_DNA"/>
</dbReference>
<dbReference type="RefSeq" id="WP_388110276.1">
    <property type="nucleotide sequence ID" value="NZ_JBIAHM010000010.1"/>
</dbReference>
<feature type="domain" description="Aminoglycoside phosphotransferase" evidence="1">
    <location>
        <begin position="25"/>
        <end position="248"/>
    </location>
</feature>
<keyword evidence="3" id="KW-1185">Reference proteome</keyword>
<evidence type="ECO:0000313" key="2">
    <source>
        <dbReference type="EMBL" id="MFE9602407.1"/>
    </source>
</evidence>
<proteinExistence type="predicted"/>
<accession>A0ABW6MAT6</accession>
<name>A0ABW6MAT6_9ACTN</name>